<name>A0A0G1CJ60_9BACT</name>
<evidence type="ECO:0000256" key="4">
    <source>
        <dbReference type="ARBA" id="ARBA00022679"/>
    </source>
</evidence>
<feature type="transmembrane region" description="Helical" evidence="8">
    <location>
        <begin position="392"/>
        <end position="412"/>
    </location>
</feature>
<dbReference type="Pfam" id="PF02366">
    <property type="entry name" value="PMT"/>
    <property type="match status" value="1"/>
</dbReference>
<comment type="subcellular location">
    <subcellularLocation>
        <location evidence="1">Cell membrane</location>
        <topology evidence="1">Multi-pass membrane protein</topology>
    </subcellularLocation>
</comment>
<dbReference type="PATRIC" id="fig|1618436.3.peg.209"/>
<feature type="transmembrane region" description="Helical" evidence="8">
    <location>
        <begin position="95"/>
        <end position="114"/>
    </location>
</feature>
<evidence type="ECO:0000256" key="6">
    <source>
        <dbReference type="ARBA" id="ARBA00022989"/>
    </source>
</evidence>
<evidence type="ECO:0000256" key="3">
    <source>
        <dbReference type="ARBA" id="ARBA00022676"/>
    </source>
</evidence>
<evidence type="ECO:0000256" key="2">
    <source>
        <dbReference type="ARBA" id="ARBA00022475"/>
    </source>
</evidence>
<keyword evidence="5 8" id="KW-0812">Transmembrane</keyword>
<keyword evidence="7 8" id="KW-0472">Membrane</keyword>
<dbReference type="GO" id="GO:0016763">
    <property type="term" value="F:pentosyltransferase activity"/>
    <property type="evidence" value="ECO:0007669"/>
    <property type="project" value="TreeGrafter"/>
</dbReference>
<dbReference type="GO" id="GO:0005886">
    <property type="term" value="C:plasma membrane"/>
    <property type="evidence" value="ECO:0007669"/>
    <property type="project" value="UniProtKB-SubCell"/>
</dbReference>
<dbReference type="GO" id="GO:0000030">
    <property type="term" value="F:mannosyltransferase activity"/>
    <property type="evidence" value="ECO:0007669"/>
    <property type="project" value="InterPro"/>
</dbReference>
<dbReference type="InterPro" id="IPR003342">
    <property type="entry name" value="ArnT-like_N"/>
</dbReference>
<evidence type="ECO:0000313" key="11">
    <source>
        <dbReference type="Proteomes" id="UP000034543"/>
    </source>
</evidence>
<dbReference type="GO" id="GO:0010041">
    <property type="term" value="P:response to iron(III) ion"/>
    <property type="evidence" value="ECO:0007669"/>
    <property type="project" value="TreeGrafter"/>
</dbReference>
<feature type="transmembrane region" description="Helical" evidence="8">
    <location>
        <begin position="121"/>
        <end position="138"/>
    </location>
</feature>
<dbReference type="GO" id="GO:0006493">
    <property type="term" value="P:protein O-linked glycosylation"/>
    <property type="evidence" value="ECO:0007669"/>
    <property type="project" value="InterPro"/>
</dbReference>
<protein>
    <recommendedName>
        <fullName evidence="9">ArnT-like N-terminal domain-containing protein</fullName>
    </recommendedName>
</protein>
<evidence type="ECO:0000259" key="9">
    <source>
        <dbReference type="Pfam" id="PF02366"/>
    </source>
</evidence>
<evidence type="ECO:0000256" key="8">
    <source>
        <dbReference type="SAM" id="Phobius"/>
    </source>
</evidence>
<evidence type="ECO:0000313" key="10">
    <source>
        <dbReference type="EMBL" id="KKS85855.1"/>
    </source>
</evidence>
<dbReference type="InterPro" id="IPR050297">
    <property type="entry name" value="LipidA_mod_glycosyltrf_83"/>
</dbReference>
<feature type="transmembrane region" description="Helical" evidence="8">
    <location>
        <begin position="191"/>
        <end position="208"/>
    </location>
</feature>
<sequence>MIKTLGNKFSLLLLFILLIAGFIRLYKLDQNPPALYWDEVSLGYNAYAVMTTGHDEHGELFPLARFIAFGDYKPPGYIYALIPGFLLLGANDLTVRLPSAVSGILMVFLTYVLVEQLTKRKLPALMAALVLAISPWSLQLSRAAFEAHLAALLHLAAILCFINIHKRKWFLLISVVLFTLSFYTFNANRILAPLFVILLSVIYAKQLLQMKRWVLVSIIIGLLMLIPSITYLQSRESRLRFQEVSIFTSLNIIKKSNERIARAGNTLWAKIIHNRRVYFTREFLIHYVDHFRGDYLFVSGDRNPRLSIQDVGELYIYEAPFLVLGLLYFLYRRDKVSALLFGWLLLAPIPAATARETPHMLRTASMLPVPQIFVAMGITIFINWLSKKRRKVKLTGIGLLLGIAAFSFIYYMHNYWIHYPATYGGEWQYGYKQMVEEVGKLEKNFEAVQVTLNLGRPYIYFLWYNRIDPLTYVESRQAERDWYGLWNVYGFGKYEFGDELPTARQQTLKVTSAGKLGEGAQKLSEIKGLDTSTVFEIGQP</sequence>
<evidence type="ECO:0000256" key="1">
    <source>
        <dbReference type="ARBA" id="ARBA00004651"/>
    </source>
</evidence>
<feature type="transmembrane region" description="Helical" evidence="8">
    <location>
        <begin position="169"/>
        <end position="185"/>
    </location>
</feature>
<dbReference type="PANTHER" id="PTHR33908:SF3">
    <property type="entry name" value="UNDECAPRENYL PHOSPHATE-ALPHA-4-AMINO-4-DEOXY-L-ARABINOSE ARABINOSYL TRANSFERASE"/>
    <property type="match status" value="1"/>
</dbReference>
<accession>A0A0G1CJ60</accession>
<feature type="domain" description="ArnT-like N-terminal" evidence="9">
    <location>
        <begin position="16"/>
        <end position="233"/>
    </location>
</feature>
<reference evidence="10 11" key="1">
    <citation type="journal article" date="2015" name="Nature">
        <title>rRNA introns, odd ribosomes, and small enigmatic genomes across a large radiation of phyla.</title>
        <authorList>
            <person name="Brown C.T."/>
            <person name="Hug L.A."/>
            <person name="Thomas B.C."/>
            <person name="Sharon I."/>
            <person name="Castelle C.J."/>
            <person name="Singh A."/>
            <person name="Wilkins M.J."/>
            <person name="Williams K.H."/>
            <person name="Banfield J.F."/>
        </authorList>
    </citation>
    <scope>NUCLEOTIDE SEQUENCE [LARGE SCALE GENOMIC DNA]</scope>
</reference>
<comment type="caution">
    <text evidence="10">The sequence shown here is derived from an EMBL/GenBank/DDBJ whole genome shotgun (WGS) entry which is preliminary data.</text>
</comment>
<keyword evidence="4" id="KW-0808">Transferase</keyword>
<dbReference type="Proteomes" id="UP000034543">
    <property type="component" value="Unassembled WGS sequence"/>
</dbReference>
<keyword evidence="6 8" id="KW-1133">Transmembrane helix</keyword>
<feature type="transmembrane region" description="Helical" evidence="8">
    <location>
        <begin position="314"/>
        <end position="331"/>
    </location>
</feature>
<organism evidence="10 11">
    <name type="scientific">Candidatus Gottesmanbacteria bacterium GW2011_GWA1_43_11</name>
    <dbReference type="NCBI Taxonomy" id="1618436"/>
    <lineage>
        <taxon>Bacteria</taxon>
        <taxon>Candidatus Gottesmaniibacteriota</taxon>
    </lineage>
</organism>
<dbReference type="AlphaFoldDB" id="A0A0G1CJ60"/>
<feature type="transmembrane region" description="Helical" evidence="8">
    <location>
        <begin position="144"/>
        <end position="162"/>
    </location>
</feature>
<dbReference type="EMBL" id="LCFB01000004">
    <property type="protein sequence ID" value="KKS85855.1"/>
    <property type="molecule type" value="Genomic_DNA"/>
</dbReference>
<feature type="transmembrane region" description="Helical" evidence="8">
    <location>
        <begin position="366"/>
        <end position="385"/>
    </location>
</feature>
<evidence type="ECO:0000256" key="5">
    <source>
        <dbReference type="ARBA" id="ARBA00022692"/>
    </source>
</evidence>
<gene>
    <name evidence="10" type="ORF">UV59_C0004G0003</name>
</gene>
<dbReference type="PANTHER" id="PTHR33908">
    <property type="entry name" value="MANNOSYLTRANSFERASE YKCB-RELATED"/>
    <property type="match status" value="1"/>
</dbReference>
<dbReference type="GO" id="GO:0009103">
    <property type="term" value="P:lipopolysaccharide biosynthetic process"/>
    <property type="evidence" value="ECO:0007669"/>
    <property type="project" value="UniProtKB-ARBA"/>
</dbReference>
<feature type="transmembrane region" description="Helical" evidence="8">
    <location>
        <begin position="338"/>
        <end position="354"/>
    </location>
</feature>
<feature type="transmembrane region" description="Helical" evidence="8">
    <location>
        <begin position="213"/>
        <end position="232"/>
    </location>
</feature>
<evidence type="ECO:0000256" key="7">
    <source>
        <dbReference type="ARBA" id="ARBA00023136"/>
    </source>
</evidence>
<keyword evidence="3" id="KW-0328">Glycosyltransferase</keyword>
<proteinExistence type="predicted"/>
<dbReference type="STRING" id="1618436.UV59_C0004G0003"/>
<keyword evidence="2" id="KW-1003">Cell membrane</keyword>